<evidence type="ECO:0000256" key="5">
    <source>
        <dbReference type="ARBA" id="ARBA00023098"/>
    </source>
</evidence>
<dbReference type="SUPFAM" id="SSF53474">
    <property type="entry name" value="alpha/beta-Hydrolases"/>
    <property type="match status" value="1"/>
</dbReference>
<sequence>MVPLVSSLLLCLLQVPSLGLGAAAAPSPGRSTAAARWRELHGNRSWNGLLDPLDIDLRRSIISYGELAQATYDGFNRERRSPHAGACLYGRSDLLPGVGVAAAGRRYAVTKFVYATSAVPAPESVLLLPLPELRDAWCRESNWIGYVAVATDEGAAELGRRDVVVAWRGTLTDLEWANDFAFAPASAAPVLGAAAAAHPLALVHRGFLSVYTSSNANSKYNKASARDQVFEEVRRLMEVYKHEVTSITITGHSLGAALSILNAVDIVANGLNAPAGGSSTKPPCPVTAVVFGCPHVGDRFFRAAFRDLRALHVKNAGDLVPVVPPLAYVDVAVVLPVDTRRSP</sequence>
<evidence type="ECO:0000256" key="2">
    <source>
        <dbReference type="ARBA" id="ARBA00010701"/>
    </source>
</evidence>
<accession>A0A8T0USK1</accession>
<evidence type="ECO:0000313" key="10">
    <source>
        <dbReference type="Proteomes" id="UP000823388"/>
    </source>
</evidence>
<keyword evidence="5 6" id="KW-0443">Lipid metabolism</keyword>
<evidence type="ECO:0000256" key="4">
    <source>
        <dbReference type="ARBA" id="ARBA00022963"/>
    </source>
</evidence>
<dbReference type="GO" id="GO:0005737">
    <property type="term" value="C:cytoplasm"/>
    <property type="evidence" value="ECO:0007669"/>
    <property type="project" value="UniProtKB-ARBA"/>
</dbReference>
<feature type="chain" id="PRO_5035861795" description="Phospholipase A1" evidence="7">
    <location>
        <begin position="20"/>
        <end position="343"/>
    </location>
</feature>
<feature type="signal peptide" evidence="7">
    <location>
        <begin position="1"/>
        <end position="19"/>
    </location>
</feature>
<dbReference type="Pfam" id="PF01764">
    <property type="entry name" value="Lipase_3"/>
    <property type="match status" value="1"/>
</dbReference>
<organism evidence="9 10">
    <name type="scientific">Panicum virgatum</name>
    <name type="common">Blackwell switchgrass</name>
    <dbReference type="NCBI Taxonomy" id="38727"/>
    <lineage>
        <taxon>Eukaryota</taxon>
        <taxon>Viridiplantae</taxon>
        <taxon>Streptophyta</taxon>
        <taxon>Embryophyta</taxon>
        <taxon>Tracheophyta</taxon>
        <taxon>Spermatophyta</taxon>
        <taxon>Magnoliopsida</taxon>
        <taxon>Liliopsida</taxon>
        <taxon>Poales</taxon>
        <taxon>Poaceae</taxon>
        <taxon>PACMAD clade</taxon>
        <taxon>Panicoideae</taxon>
        <taxon>Panicodae</taxon>
        <taxon>Paniceae</taxon>
        <taxon>Panicinae</taxon>
        <taxon>Panicum</taxon>
        <taxon>Panicum sect. Hiantes</taxon>
    </lineage>
</organism>
<evidence type="ECO:0000259" key="8">
    <source>
        <dbReference type="Pfam" id="PF01764"/>
    </source>
</evidence>
<comment type="similarity">
    <text evidence="2 6">Belongs to the AB hydrolase superfamily. Lipase family.</text>
</comment>
<comment type="caution">
    <text evidence="9">The sequence shown here is derived from an EMBL/GenBank/DDBJ whole genome shotgun (WGS) entry which is preliminary data.</text>
</comment>
<evidence type="ECO:0000256" key="6">
    <source>
        <dbReference type="RuleBase" id="RU367093"/>
    </source>
</evidence>
<keyword evidence="3 6" id="KW-0378">Hydrolase</keyword>
<dbReference type="Gene3D" id="3.40.50.1820">
    <property type="entry name" value="alpha/beta hydrolase"/>
    <property type="match status" value="1"/>
</dbReference>
<keyword evidence="7" id="KW-0732">Signal</keyword>
<feature type="domain" description="Fungal lipase-type" evidence="8">
    <location>
        <begin position="164"/>
        <end position="326"/>
    </location>
</feature>
<reference evidence="9" key="1">
    <citation type="submission" date="2020-05" db="EMBL/GenBank/DDBJ databases">
        <title>WGS assembly of Panicum virgatum.</title>
        <authorList>
            <person name="Lovell J.T."/>
            <person name="Jenkins J."/>
            <person name="Shu S."/>
            <person name="Juenger T.E."/>
            <person name="Schmutz J."/>
        </authorList>
    </citation>
    <scope>NUCLEOTIDE SEQUENCE</scope>
    <source>
        <strain evidence="9">AP13</strain>
    </source>
</reference>
<dbReference type="EC" id="3.1.1.-" evidence="6"/>
<dbReference type="CDD" id="cd00519">
    <property type="entry name" value="Lipase_3"/>
    <property type="match status" value="1"/>
</dbReference>
<evidence type="ECO:0000256" key="7">
    <source>
        <dbReference type="SAM" id="SignalP"/>
    </source>
</evidence>
<dbReference type="FunFam" id="3.40.50.1820:FF:000065">
    <property type="entry name" value="Phospholipase A1-II 3"/>
    <property type="match status" value="1"/>
</dbReference>
<dbReference type="PANTHER" id="PTHR31828">
    <property type="entry name" value="PHOSPHOLIPASE A1-IIGAMMA"/>
    <property type="match status" value="1"/>
</dbReference>
<dbReference type="GO" id="GO:0008970">
    <property type="term" value="F:phospholipase A1 activity"/>
    <property type="evidence" value="ECO:0007669"/>
    <property type="project" value="UniProtKB-UniRule"/>
</dbReference>
<dbReference type="InterPro" id="IPR002921">
    <property type="entry name" value="Fungal_lipase-type"/>
</dbReference>
<name>A0A8T0USK1_PANVG</name>
<evidence type="ECO:0000313" key="9">
    <source>
        <dbReference type="EMBL" id="KAG2624126.1"/>
    </source>
</evidence>
<dbReference type="InterPro" id="IPR029058">
    <property type="entry name" value="AB_hydrolase_fold"/>
</dbReference>
<evidence type="ECO:0000256" key="1">
    <source>
        <dbReference type="ARBA" id="ARBA00003523"/>
    </source>
</evidence>
<protein>
    <recommendedName>
        <fullName evidence="6">Phospholipase A1</fullName>
        <ecNumber evidence="6">3.1.1.-</ecNumber>
    </recommendedName>
</protein>
<gene>
    <name evidence="9" type="ORF">PVAP13_3KG105927</name>
</gene>
<comment type="function">
    <text evidence="1 6">Acylhydrolase that catalyzes the hydrolysis of phospholipids at the sn-1 position.</text>
</comment>
<dbReference type="EMBL" id="CM029041">
    <property type="protein sequence ID" value="KAG2624126.1"/>
    <property type="molecule type" value="Genomic_DNA"/>
</dbReference>
<dbReference type="Proteomes" id="UP000823388">
    <property type="component" value="Chromosome 3K"/>
</dbReference>
<dbReference type="PANTHER" id="PTHR31828:SF48">
    <property type="entry name" value="PHOSPHOLIPASE A1"/>
    <property type="match status" value="1"/>
</dbReference>
<keyword evidence="10" id="KW-1185">Reference proteome</keyword>
<dbReference type="GO" id="GO:0016042">
    <property type="term" value="P:lipid catabolic process"/>
    <property type="evidence" value="ECO:0007669"/>
    <property type="project" value="UniProtKB-UniRule"/>
</dbReference>
<keyword evidence="4 6" id="KW-0442">Lipid degradation</keyword>
<proteinExistence type="inferred from homology"/>
<evidence type="ECO:0000256" key="3">
    <source>
        <dbReference type="ARBA" id="ARBA00022801"/>
    </source>
</evidence>
<dbReference type="InterPro" id="IPR033556">
    <property type="entry name" value="PLA"/>
</dbReference>
<dbReference type="AlphaFoldDB" id="A0A8T0USK1"/>